<proteinExistence type="inferred from homology"/>
<accession>A0A8D0RQX8</accession>
<evidence type="ECO:0000313" key="9">
    <source>
        <dbReference type="Ensembl" id="ENSSSCP00025019617.1"/>
    </source>
</evidence>
<evidence type="ECO:0000256" key="5">
    <source>
        <dbReference type="ARBA" id="ARBA00023136"/>
    </source>
</evidence>
<keyword evidence="3" id="KW-0732">Signal</keyword>
<feature type="domain" description="VTT" evidence="8">
    <location>
        <begin position="136"/>
        <end position="248"/>
    </location>
</feature>
<keyword evidence="2 7" id="KW-0812">Transmembrane</keyword>
<sequence>SLCGLTEEKFHGLSSFKRAKVTCQFGFCLFRASGFSGPTRALVAGWVLHTCIFPFNSFLLTEVCIVFLSERRRDQGWSCSSQLSHHFHSPLLEWELGSVQESLEVEGTSDPQAPGQGGWPLPDAFVAECLFSLQNVLAGALFGPWLGLLLCCVLASVGATCCYLLSSVFGKQLVVSYFPDKVALLQRKVEENRNSLFFFLLFLRLFPMTPNWFLNLSAPILNIPIVQFFFSVLIGLIPYNFICVQTGSILSTLTSLDAIFSWETAFKLLAIALVALVPGTLIKKFSQKNLYLNETSNTHHVNSRKHT</sequence>
<dbReference type="InterPro" id="IPR032816">
    <property type="entry name" value="VTT_dom"/>
</dbReference>
<evidence type="ECO:0000256" key="2">
    <source>
        <dbReference type="ARBA" id="ARBA00022692"/>
    </source>
</evidence>
<evidence type="ECO:0000256" key="7">
    <source>
        <dbReference type="SAM" id="Phobius"/>
    </source>
</evidence>
<dbReference type="InterPro" id="IPR045014">
    <property type="entry name" value="TM41A/B"/>
</dbReference>
<evidence type="ECO:0000256" key="6">
    <source>
        <dbReference type="ARBA" id="ARBA00025797"/>
    </source>
</evidence>
<organism evidence="9 10">
    <name type="scientific">Sus scrofa</name>
    <name type="common">Pig</name>
    <dbReference type="NCBI Taxonomy" id="9823"/>
    <lineage>
        <taxon>Eukaryota</taxon>
        <taxon>Metazoa</taxon>
        <taxon>Chordata</taxon>
        <taxon>Craniata</taxon>
        <taxon>Vertebrata</taxon>
        <taxon>Euteleostomi</taxon>
        <taxon>Mammalia</taxon>
        <taxon>Eutheria</taxon>
        <taxon>Laurasiatheria</taxon>
        <taxon>Artiodactyla</taxon>
        <taxon>Suina</taxon>
        <taxon>Suidae</taxon>
        <taxon>Sus</taxon>
    </lineage>
</organism>
<feature type="transmembrane region" description="Helical" evidence="7">
    <location>
        <begin position="221"/>
        <end position="239"/>
    </location>
</feature>
<evidence type="ECO:0000256" key="3">
    <source>
        <dbReference type="ARBA" id="ARBA00022729"/>
    </source>
</evidence>
<reference evidence="9" key="1">
    <citation type="submission" date="2025-08" db="UniProtKB">
        <authorList>
            <consortium name="Ensembl"/>
        </authorList>
    </citation>
    <scope>IDENTIFICATION</scope>
</reference>
<dbReference type="AlphaFoldDB" id="A0A8D0RQX8"/>
<keyword evidence="5 7" id="KW-0472">Membrane</keyword>
<comment type="similarity">
    <text evidence="6">Belongs to the TMEM41 family.</text>
</comment>
<feature type="transmembrane region" description="Helical" evidence="7">
    <location>
        <begin position="259"/>
        <end position="282"/>
    </location>
</feature>
<evidence type="ECO:0000313" key="10">
    <source>
        <dbReference type="Proteomes" id="UP000694727"/>
    </source>
</evidence>
<evidence type="ECO:0000256" key="4">
    <source>
        <dbReference type="ARBA" id="ARBA00022989"/>
    </source>
</evidence>
<dbReference type="PANTHER" id="PTHR43220">
    <property type="match status" value="1"/>
</dbReference>
<evidence type="ECO:0000256" key="1">
    <source>
        <dbReference type="ARBA" id="ARBA00004141"/>
    </source>
</evidence>
<feature type="transmembrane region" description="Helical" evidence="7">
    <location>
        <begin position="196"/>
        <end position="214"/>
    </location>
</feature>
<comment type="subcellular location">
    <subcellularLocation>
        <location evidence="1">Membrane</location>
        <topology evidence="1">Multi-pass membrane protein</topology>
    </subcellularLocation>
</comment>
<dbReference type="Ensembl" id="ENSSSCT00025045917.1">
    <property type="protein sequence ID" value="ENSSSCP00025019617.1"/>
    <property type="gene ID" value="ENSSSCG00025033701.1"/>
</dbReference>
<keyword evidence="4 7" id="KW-1133">Transmembrane helix</keyword>
<feature type="transmembrane region" description="Helical" evidence="7">
    <location>
        <begin position="46"/>
        <end position="68"/>
    </location>
</feature>
<protein>
    <submittedName>
        <fullName evidence="9">Transmembrane protein 41A</fullName>
    </submittedName>
</protein>
<evidence type="ECO:0000259" key="8">
    <source>
        <dbReference type="Pfam" id="PF09335"/>
    </source>
</evidence>
<dbReference type="Pfam" id="PF09335">
    <property type="entry name" value="VTT_dom"/>
    <property type="match status" value="1"/>
</dbReference>
<dbReference type="Proteomes" id="UP000694727">
    <property type="component" value="Unplaced"/>
</dbReference>
<dbReference type="GO" id="GO:0016020">
    <property type="term" value="C:membrane"/>
    <property type="evidence" value="ECO:0007669"/>
    <property type="project" value="UniProtKB-SubCell"/>
</dbReference>
<dbReference type="PANTHER" id="PTHR43220:SF21">
    <property type="entry name" value="TRANSMEMBRANE PROTEIN 41A"/>
    <property type="match status" value="1"/>
</dbReference>
<name>A0A8D0RQX8_PIG</name>
<feature type="transmembrane region" description="Helical" evidence="7">
    <location>
        <begin position="145"/>
        <end position="166"/>
    </location>
</feature>
<gene>
    <name evidence="9" type="primary">TMEM41A</name>
</gene>